<sequence>MLHCKEFAAWVSIDGAAAPEYGVEVSQDGKLVTCWIPSQLGKRFCVHWANKSYVSPALGSVYMDGTFCRDRLLRVQNLPATTTIDGVTDGLTVKPFVFSYVNLTDDDTFVGEPLHEKHGLIEIKIEPIEVLDEISKLHPFPTALSGVTIHERFKKAVTQQITLGDPVAVLKPSKRLRCRSTGEELVRFSFKYCSADILLASGIMPPRSHLKRKASAKLLDEDDTEENKMIRQAWEAKRNKKQRVKKEPNNHWSSSTCSCTRADHLTSKVAGNI</sequence>
<dbReference type="PANTHER" id="PTHR36223">
    <property type="entry name" value="BETA-LACTAMASE-TYPE TRANSPEPTIDASE FOLD DOMAIN CONTAINING PROTEIN"/>
    <property type="match status" value="1"/>
</dbReference>
<proteinExistence type="predicted"/>
<dbReference type="Pfam" id="PF25534">
    <property type="entry name" value="DUF7918"/>
    <property type="match status" value="1"/>
</dbReference>
<dbReference type="OrthoDB" id="3364132at2759"/>
<comment type="caution">
    <text evidence="3">The sequence shown here is derived from an EMBL/GenBank/DDBJ whole genome shotgun (WGS) entry which is preliminary data.</text>
</comment>
<evidence type="ECO:0000259" key="2">
    <source>
        <dbReference type="Pfam" id="PF25534"/>
    </source>
</evidence>
<gene>
    <name evidence="3" type="ORF">MSAN_00065700</name>
</gene>
<feature type="region of interest" description="Disordered" evidence="1">
    <location>
        <begin position="236"/>
        <end position="255"/>
    </location>
</feature>
<dbReference type="EMBL" id="JACAZH010000001">
    <property type="protein sequence ID" value="KAF7376498.1"/>
    <property type="molecule type" value="Genomic_DNA"/>
</dbReference>
<evidence type="ECO:0000313" key="4">
    <source>
        <dbReference type="Proteomes" id="UP000623467"/>
    </source>
</evidence>
<dbReference type="PANTHER" id="PTHR36223:SF1">
    <property type="entry name" value="TRANSCRIPTION ELONGATION FACTOR EAF N-TERMINAL DOMAIN-CONTAINING PROTEIN"/>
    <property type="match status" value="1"/>
</dbReference>
<accession>A0A8H7DL97</accession>
<evidence type="ECO:0000256" key="1">
    <source>
        <dbReference type="SAM" id="MobiDB-lite"/>
    </source>
</evidence>
<evidence type="ECO:0000313" key="3">
    <source>
        <dbReference type="EMBL" id="KAF7376498.1"/>
    </source>
</evidence>
<dbReference type="Proteomes" id="UP000623467">
    <property type="component" value="Unassembled WGS sequence"/>
</dbReference>
<keyword evidence="4" id="KW-1185">Reference proteome</keyword>
<dbReference type="AlphaFoldDB" id="A0A8H7DL97"/>
<dbReference type="InterPro" id="IPR057678">
    <property type="entry name" value="DUF7918"/>
</dbReference>
<feature type="domain" description="DUF7918" evidence="2">
    <location>
        <begin position="11"/>
        <end position="205"/>
    </location>
</feature>
<name>A0A8H7DL97_9AGAR</name>
<protein>
    <recommendedName>
        <fullName evidence="2">DUF7918 domain-containing protein</fullName>
    </recommendedName>
</protein>
<organism evidence="3 4">
    <name type="scientific">Mycena sanguinolenta</name>
    <dbReference type="NCBI Taxonomy" id="230812"/>
    <lineage>
        <taxon>Eukaryota</taxon>
        <taxon>Fungi</taxon>
        <taxon>Dikarya</taxon>
        <taxon>Basidiomycota</taxon>
        <taxon>Agaricomycotina</taxon>
        <taxon>Agaricomycetes</taxon>
        <taxon>Agaricomycetidae</taxon>
        <taxon>Agaricales</taxon>
        <taxon>Marasmiineae</taxon>
        <taxon>Mycenaceae</taxon>
        <taxon>Mycena</taxon>
    </lineage>
</organism>
<reference evidence="3" key="1">
    <citation type="submission" date="2020-05" db="EMBL/GenBank/DDBJ databases">
        <title>Mycena genomes resolve the evolution of fungal bioluminescence.</title>
        <authorList>
            <person name="Tsai I.J."/>
        </authorList>
    </citation>
    <scope>NUCLEOTIDE SEQUENCE</scope>
    <source>
        <strain evidence="3">160909Yilan</strain>
    </source>
</reference>